<reference evidence="3" key="1">
    <citation type="submission" date="2023-06" db="EMBL/GenBank/DDBJ databases">
        <title>Gordonia sp. nov. and Pseudochrobactrum sp. nov., two species isolated from the burying beetle Nicrophorus vespilloides.</title>
        <authorList>
            <person name="Poehlein A."/>
            <person name="Guzman J."/>
            <person name="Daniel R."/>
            <person name="Vilcinskas A."/>
        </authorList>
    </citation>
    <scope>NUCLEOTIDE SEQUENCE</scope>
    <source>
        <strain evidence="3">MP11Mi</strain>
    </source>
</reference>
<gene>
    <name evidence="3" type="ORF">MP11Mi_18120</name>
</gene>
<proteinExistence type="predicted"/>
<dbReference type="RefSeq" id="WP_420041934.1">
    <property type="nucleotide sequence ID" value="NZ_CP128986.1"/>
</dbReference>
<dbReference type="EMBL" id="CP128986">
    <property type="protein sequence ID" value="WOC12721.1"/>
    <property type="molecule type" value="Genomic_DNA"/>
</dbReference>
<evidence type="ECO:0000256" key="1">
    <source>
        <dbReference type="SAM" id="MobiDB-lite"/>
    </source>
</evidence>
<protein>
    <recommendedName>
        <fullName evidence="2">DUF1266 domain-containing protein</fullName>
    </recommendedName>
</protein>
<feature type="region of interest" description="Disordered" evidence="1">
    <location>
        <begin position="1"/>
        <end position="26"/>
    </location>
</feature>
<evidence type="ECO:0000259" key="2">
    <source>
        <dbReference type="Pfam" id="PF06889"/>
    </source>
</evidence>
<organism evidence="3">
    <name type="scientific">Gordonia sp. MP11Mi</name>
    <dbReference type="NCBI Taxonomy" id="3022769"/>
    <lineage>
        <taxon>Bacteria</taxon>
        <taxon>Bacillati</taxon>
        <taxon>Actinomycetota</taxon>
        <taxon>Actinomycetes</taxon>
        <taxon>Mycobacteriales</taxon>
        <taxon>Gordoniaceae</taxon>
        <taxon>Gordonia</taxon>
    </lineage>
</organism>
<dbReference type="AlphaFoldDB" id="A0AA97CXA0"/>
<name>A0AA97CXA0_9ACTN</name>
<accession>A0AA97CXA0</accession>
<dbReference type="Pfam" id="PF06889">
    <property type="entry name" value="DUF1266"/>
    <property type="match status" value="1"/>
</dbReference>
<feature type="domain" description="DUF1266" evidence="2">
    <location>
        <begin position="89"/>
        <end position="282"/>
    </location>
</feature>
<dbReference type="InterPro" id="IPR009677">
    <property type="entry name" value="DUF1266"/>
</dbReference>
<evidence type="ECO:0000313" key="3">
    <source>
        <dbReference type="EMBL" id="WOC12721.1"/>
    </source>
</evidence>
<sequence length="288" mass="32022">MALLRRSRRSTDDHAEPDWGSGDSPEKLADVMARDFTSAPLPVDVDGYLYGPVAQGLAMSGPLVAANEGRWNSLTDVGDLTPGNVRYILNDVWGIEDADVWMDRLNRLVSGGYGDSTAYHAADIRRDARRTRDVPTLDDATWERALRDEAARIEAPPGYAESLVESIPGIRMAEDTLRRARLLAPDEEVEALDAYDYVRAGNVARWGVVEGWGDESIVRNVALATRDAALEHYSSWRAYGLGMSAGRIVTYPDTWGREVVDAIEWVRPFLDSIHSPWNHLPFPTEPLE</sequence>